<protein>
    <recommendedName>
        <fullName evidence="2">HNH domain-containing protein</fullName>
    </recommendedName>
</protein>
<accession>A0A0F9EV85</accession>
<gene>
    <name evidence="1" type="ORF">LCGC14_2107650</name>
</gene>
<name>A0A0F9EV85_9ZZZZ</name>
<organism evidence="1">
    <name type="scientific">marine sediment metagenome</name>
    <dbReference type="NCBI Taxonomy" id="412755"/>
    <lineage>
        <taxon>unclassified sequences</taxon>
        <taxon>metagenomes</taxon>
        <taxon>ecological metagenomes</taxon>
    </lineage>
</organism>
<dbReference type="EMBL" id="LAZR01025980">
    <property type="protein sequence ID" value="KKL70161.1"/>
    <property type="molecule type" value="Genomic_DNA"/>
</dbReference>
<reference evidence="1" key="1">
    <citation type="journal article" date="2015" name="Nature">
        <title>Complex archaea that bridge the gap between prokaryotes and eukaryotes.</title>
        <authorList>
            <person name="Spang A."/>
            <person name="Saw J.H."/>
            <person name="Jorgensen S.L."/>
            <person name="Zaremba-Niedzwiedzka K."/>
            <person name="Martijn J."/>
            <person name="Lind A.E."/>
            <person name="van Eijk R."/>
            <person name="Schleper C."/>
            <person name="Guy L."/>
            <person name="Ettema T.J."/>
        </authorList>
    </citation>
    <scope>NUCLEOTIDE SEQUENCE</scope>
</reference>
<evidence type="ECO:0000313" key="1">
    <source>
        <dbReference type="EMBL" id="KKL70161.1"/>
    </source>
</evidence>
<evidence type="ECO:0008006" key="2">
    <source>
        <dbReference type="Google" id="ProtNLM"/>
    </source>
</evidence>
<comment type="caution">
    <text evidence="1">The sequence shown here is derived from an EMBL/GenBank/DDBJ whole genome shotgun (WGS) entry which is preliminary data.</text>
</comment>
<sequence>MNALRAGSAASLETETRHLFKEQYDRRYYRKNRAKRLSQSKRQYRRNKGPRKVYMRVYRAGHGEAFKGYKRKSYAKLRKEVLDAYGNACACCGVSQEKFLSMDHINGGGQRHRASIGHGNAFYRWLKEKGFPKNEFQLLCHNCNFAKGIYGVCPHKEMK</sequence>
<proteinExistence type="predicted"/>
<dbReference type="AlphaFoldDB" id="A0A0F9EV85"/>